<reference evidence="1 2" key="1">
    <citation type="submission" date="2023-09" db="EMBL/GenBank/DDBJ databases">
        <authorList>
            <person name="Page C.A."/>
            <person name="Perez-Diaz I.M."/>
        </authorList>
    </citation>
    <scope>NUCLEOTIDE SEQUENCE [LARGE SCALE GENOMIC DNA]</scope>
    <source>
        <strain evidence="1 2">Ll15</strain>
    </source>
</reference>
<dbReference type="RefSeq" id="WP_319835814.1">
    <property type="nucleotide sequence ID" value="NZ_CP137624.1"/>
</dbReference>
<evidence type="ECO:0000313" key="1">
    <source>
        <dbReference type="EMBL" id="WPK10603.1"/>
    </source>
</evidence>
<evidence type="ECO:0000313" key="2">
    <source>
        <dbReference type="Proteomes" id="UP001322664"/>
    </source>
</evidence>
<gene>
    <name evidence="1" type="ORF">R6U77_11995</name>
</gene>
<accession>A0ABZ0RQW1</accession>
<sequence length="57" mass="6558">MVTFIAGRIMLEADKSMQQGQDKYKAYFVNTSIYHKHKDVVDTILRTDGYTDVIVTT</sequence>
<organism evidence="1 2">
    <name type="scientific">Lysinibacillus louembei</name>
    <dbReference type="NCBI Taxonomy" id="1470088"/>
    <lineage>
        <taxon>Bacteria</taxon>
        <taxon>Bacillati</taxon>
        <taxon>Bacillota</taxon>
        <taxon>Bacilli</taxon>
        <taxon>Bacillales</taxon>
        <taxon>Bacillaceae</taxon>
        <taxon>Lysinibacillus</taxon>
    </lineage>
</organism>
<dbReference type="Proteomes" id="UP001322664">
    <property type="component" value="Chromosome"/>
</dbReference>
<protein>
    <submittedName>
        <fullName evidence="1">Uncharacterized protein</fullName>
    </submittedName>
</protein>
<keyword evidence="2" id="KW-1185">Reference proteome</keyword>
<dbReference type="EMBL" id="CP137624">
    <property type="protein sequence ID" value="WPK10603.1"/>
    <property type="molecule type" value="Genomic_DNA"/>
</dbReference>
<proteinExistence type="predicted"/>
<name>A0ABZ0RQW1_9BACI</name>